<accession>A0A285NFH8</accession>
<dbReference type="NCBIfam" id="NF005321">
    <property type="entry name" value="PRK06852.1"/>
    <property type="match status" value="1"/>
</dbReference>
<reference evidence="7" key="1">
    <citation type="submission" date="2017-09" db="EMBL/GenBank/DDBJ databases">
        <authorList>
            <person name="Varghese N."/>
            <person name="Submissions S."/>
        </authorList>
    </citation>
    <scope>NUCLEOTIDE SEQUENCE [LARGE SCALE GENOMIC DNA]</scope>
    <source>
        <strain evidence="7">DSM 15103</strain>
    </source>
</reference>
<dbReference type="GO" id="GO:0004332">
    <property type="term" value="F:fructose-bisphosphate aldolase activity"/>
    <property type="evidence" value="ECO:0007669"/>
    <property type="project" value="UniProtKB-EC"/>
</dbReference>
<dbReference type="EC" id="4.1.2.13" evidence="1"/>
<dbReference type="PANTHER" id="PTHR47916:SF4">
    <property type="entry name" value="FRUCTOSE-BISPHOSPHATE ALDOLASE CLASS 1"/>
    <property type="match status" value="1"/>
</dbReference>
<dbReference type="InterPro" id="IPR002915">
    <property type="entry name" value="DeoC/FbaB/LacD_aldolase"/>
</dbReference>
<sequence length="304" mass="33895">MLNFEIPADVPEEKIDEYIKNMNEITGGTGRLMLFAGDQKVEHLNDDFYGEGIPLDDAHPEHLFRIASLAKIGVFATQMGLIARYGRKYPTIPYLVKINSKTNLVPYEIRDPISLAWYKFEQVLDFKEKSGLKIYGIGYTVYLGSEFEHKMLKQAAQLIYETHQQGMVAVLWMYPKGKAIKDEHDPHLIAGAAGVANCLGADFVKLKVPYKEGHKSAEALKEAVLAAGNTGVLCEGGKKEDPEQFLRELYEQIHIGGARGNGTGRNIHQNTLEAGIKMANAIYAITVENKTVEEALKILKEEIL</sequence>
<evidence type="ECO:0000256" key="1">
    <source>
        <dbReference type="ARBA" id="ARBA00013068"/>
    </source>
</evidence>
<dbReference type="PIRSF" id="PIRSF038992">
    <property type="entry name" value="Aldolase_Ia"/>
    <property type="match status" value="1"/>
</dbReference>
<evidence type="ECO:0000313" key="7">
    <source>
        <dbReference type="Proteomes" id="UP000219036"/>
    </source>
</evidence>
<dbReference type="InterPro" id="IPR050456">
    <property type="entry name" value="DeoC/FbaB_aldolase"/>
</dbReference>
<comment type="similarity">
    <text evidence="4">Belongs to the DeoC/FbaB aldolase family. FbaB subfamily.</text>
</comment>
<dbReference type="CDD" id="cd00958">
    <property type="entry name" value="DhnA"/>
    <property type="match status" value="1"/>
</dbReference>
<dbReference type="InterPro" id="IPR013785">
    <property type="entry name" value="Aldolase_TIM"/>
</dbReference>
<dbReference type="InterPro" id="IPR041720">
    <property type="entry name" value="FbaB-like"/>
</dbReference>
<evidence type="ECO:0000256" key="2">
    <source>
        <dbReference type="ARBA" id="ARBA00023239"/>
    </source>
</evidence>
<dbReference type="Gene3D" id="3.20.20.70">
    <property type="entry name" value="Aldolase class I"/>
    <property type="match status" value="1"/>
</dbReference>
<evidence type="ECO:0000313" key="6">
    <source>
        <dbReference type="EMBL" id="SNZ06411.1"/>
    </source>
</evidence>
<dbReference type="SMART" id="SM01133">
    <property type="entry name" value="DeoC"/>
    <property type="match status" value="1"/>
</dbReference>
<evidence type="ECO:0000256" key="3">
    <source>
        <dbReference type="ARBA" id="ARBA00023270"/>
    </source>
</evidence>
<proteinExistence type="inferred from homology"/>
<evidence type="ECO:0000256" key="4">
    <source>
        <dbReference type="ARBA" id="ARBA00049653"/>
    </source>
</evidence>
<dbReference type="Pfam" id="PF01791">
    <property type="entry name" value="DeoC"/>
    <property type="match status" value="1"/>
</dbReference>
<keyword evidence="3" id="KW-0704">Schiff base</keyword>
<dbReference type="GO" id="GO:0006096">
    <property type="term" value="P:glycolytic process"/>
    <property type="evidence" value="ECO:0007669"/>
    <property type="project" value="UniProtKB-KW"/>
</dbReference>
<keyword evidence="2" id="KW-0456">Lyase</keyword>
<dbReference type="OrthoDB" id="5915071at2"/>
<organism evidence="6 7">
    <name type="scientific">Persephonella hydrogeniphila</name>
    <dbReference type="NCBI Taxonomy" id="198703"/>
    <lineage>
        <taxon>Bacteria</taxon>
        <taxon>Pseudomonadati</taxon>
        <taxon>Aquificota</taxon>
        <taxon>Aquificia</taxon>
        <taxon>Aquificales</taxon>
        <taxon>Hydrogenothermaceae</taxon>
        <taxon>Persephonella</taxon>
    </lineage>
</organism>
<evidence type="ECO:0000256" key="5">
    <source>
        <dbReference type="PIRSR" id="PIRSR038992-1"/>
    </source>
</evidence>
<dbReference type="AlphaFoldDB" id="A0A285NFH8"/>
<dbReference type="PANTHER" id="PTHR47916">
    <property type="entry name" value="FRUCTOSE-BISPHOSPHATE ALDOLASE CLASS 1"/>
    <property type="match status" value="1"/>
</dbReference>
<dbReference type="Proteomes" id="UP000219036">
    <property type="component" value="Unassembled WGS sequence"/>
</dbReference>
<name>A0A285NFH8_9AQUI</name>
<feature type="active site" description="Proton donor" evidence="5">
    <location>
        <position position="174"/>
    </location>
</feature>
<dbReference type="RefSeq" id="WP_096999852.1">
    <property type="nucleotide sequence ID" value="NZ_OBEI01000002.1"/>
</dbReference>
<dbReference type="EMBL" id="OBEI01000002">
    <property type="protein sequence ID" value="SNZ06411.1"/>
    <property type="molecule type" value="Genomic_DNA"/>
</dbReference>
<feature type="active site" description="Schiff-base intermediate with dihydroxyacetone-P" evidence="5">
    <location>
        <position position="205"/>
    </location>
</feature>
<gene>
    <name evidence="6" type="ORF">SAMN06265182_0667</name>
</gene>
<keyword evidence="7" id="KW-1185">Reference proteome</keyword>
<dbReference type="SUPFAM" id="SSF51569">
    <property type="entry name" value="Aldolase"/>
    <property type="match status" value="1"/>
</dbReference>
<protein>
    <recommendedName>
        <fullName evidence="1">fructose-bisphosphate aldolase</fullName>
        <ecNumber evidence="1">4.1.2.13</ecNumber>
    </recommendedName>
</protein>